<gene>
    <name evidence="2" type="ORF">SAMN04488498_10317</name>
</gene>
<dbReference type="OrthoDB" id="9814421at2"/>
<evidence type="ECO:0000256" key="1">
    <source>
        <dbReference type="SAM" id="MobiDB-lite"/>
    </source>
</evidence>
<evidence type="ECO:0000313" key="3">
    <source>
        <dbReference type="Proteomes" id="UP000323300"/>
    </source>
</evidence>
<accession>A0A1I3X6Z5</accession>
<organism evidence="2 3">
    <name type="scientific">Neomesorhizobium albiziae</name>
    <dbReference type="NCBI Taxonomy" id="335020"/>
    <lineage>
        <taxon>Bacteria</taxon>
        <taxon>Pseudomonadati</taxon>
        <taxon>Pseudomonadota</taxon>
        <taxon>Alphaproteobacteria</taxon>
        <taxon>Hyphomicrobiales</taxon>
        <taxon>Phyllobacteriaceae</taxon>
        <taxon>Neomesorhizobium</taxon>
    </lineage>
</organism>
<dbReference type="Pfam" id="PF07704">
    <property type="entry name" value="PSK_trans_fac"/>
    <property type="match status" value="1"/>
</dbReference>
<proteinExistence type="predicted"/>
<feature type="region of interest" description="Disordered" evidence="1">
    <location>
        <begin position="59"/>
        <end position="81"/>
    </location>
</feature>
<dbReference type="AlphaFoldDB" id="A0A1I3X6Z5"/>
<dbReference type="InterPro" id="IPR011660">
    <property type="entry name" value="VapB-like"/>
</dbReference>
<dbReference type="Proteomes" id="UP000323300">
    <property type="component" value="Unassembled WGS sequence"/>
</dbReference>
<evidence type="ECO:0008006" key="4">
    <source>
        <dbReference type="Google" id="ProtNLM"/>
    </source>
</evidence>
<reference evidence="2 3" key="1">
    <citation type="submission" date="2016-10" db="EMBL/GenBank/DDBJ databases">
        <authorList>
            <person name="Varghese N."/>
            <person name="Submissions S."/>
        </authorList>
    </citation>
    <scope>NUCLEOTIDE SEQUENCE [LARGE SCALE GENOMIC DNA]</scope>
    <source>
        <strain evidence="2 3">DSM 21822</strain>
    </source>
</reference>
<sequence length="81" mass="9287">MAFHIKNRETDALARKVARLKKTGLTEAIHIALSHELEREQGKPSLVETGVQFCRDLRARGRPERGKPADKAFRDSLYEDR</sequence>
<dbReference type="EMBL" id="FOSL01000003">
    <property type="protein sequence ID" value="SFK15324.1"/>
    <property type="molecule type" value="Genomic_DNA"/>
</dbReference>
<name>A0A1I3X6Z5_9HYPH</name>
<evidence type="ECO:0000313" key="2">
    <source>
        <dbReference type="EMBL" id="SFK15324.1"/>
    </source>
</evidence>
<protein>
    <recommendedName>
        <fullName evidence="4">Transcription factor</fullName>
    </recommendedName>
</protein>
<keyword evidence="3" id="KW-1185">Reference proteome</keyword>
<dbReference type="RefSeq" id="WP_149759330.1">
    <property type="nucleotide sequence ID" value="NZ_BSPE01000008.1"/>
</dbReference>